<evidence type="ECO:0000259" key="6">
    <source>
        <dbReference type="Pfam" id="PF00501"/>
    </source>
</evidence>
<dbReference type="PANTHER" id="PTHR43767:SF7">
    <property type="entry name" value="MEDIUM_LONG-CHAIN-FATTY-ACID--COA LIGASE FADD8"/>
    <property type="match status" value="1"/>
</dbReference>
<dbReference type="SUPFAM" id="SSF56801">
    <property type="entry name" value="Acetyl-CoA synthetase-like"/>
    <property type="match status" value="1"/>
</dbReference>
<gene>
    <name evidence="8" type="ORF">E8M01_23475</name>
</gene>
<proteinExistence type="inferred from homology"/>
<evidence type="ECO:0000256" key="2">
    <source>
        <dbReference type="ARBA" id="ARBA00022598"/>
    </source>
</evidence>
<comment type="catalytic activity">
    <reaction evidence="3">
        <text>3-(methylsulfanyl)propanoate + ATP + CoA = 3-(methylsulfanyl)propanoyl-CoA + AMP + diphosphate</text>
        <dbReference type="Rhea" id="RHEA:43052"/>
        <dbReference type="ChEBI" id="CHEBI:30616"/>
        <dbReference type="ChEBI" id="CHEBI:33019"/>
        <dbReference type="ChEBI" id="CHEBI:49016"/>
        <dbReference type="ChEBI" id="CHEBI:57287"/>
        <dbReference type="ChEBI" id="CHEBI:82815"/>
        <dbReference type="ChEBI" id="CHEBI:456215"/>
        <dbReference type="EC" id="6.2.1.44"/>
    </reaction>
    <physiologicalReaction direction="left-to-right" evidence="3">
        <dbReference type="Rhea" id="RHEA:43053"/>
    </physiologicalReaction>
</comment>
<evidence type="ECO:0000256" key="1">
    <source>
        <dbReference type="ARBA" id="ARBA00006432"/>
    </source>
</evidence>
<dbReference type="InterPro" id="IPR045851">
    <property type="entry name" value="AMP-bd_C_sf"/>
</dbReference>
<dbReference type="Proteomes" id="UP000298781">
    <property type="component" value="Chromosome"/>
</dbReference>
<evidence type="ECO:0000256" key="5">
    <source>
        <dbReference type="ARBA" id="ARBA00067668"/>
    </source>
</evidence>
<dbReference type="OrthoDB" id="9803968at2"/>
<evidence type="ECO:0000313" key="9">
    <source>
        <dbReference type="Proteomes" id="UP000298781"/>
    </source>
</evidence>
<keyword evidence="9" id="KW-1185">Reference proteome</keyword>
<dbReference type="AlphaFoldDB" id="A0A4D7BGF5"/>
<evidence type="ECO:0000259" key="7">
    <source>
        <dbReference type="Pfam" id="PF13193"/>
    </source>
</evidence>
<name>A0A4D7BGF5_9HYPH</name>
<organism evidence="8 9">
    <name type="scientific">Phreatobacter stygius</name>
    <dbReference type="NCBI Taxonomy" id="1940610"/>
    <lineage>
        <taxon>Bacteria</taxon>
        <taxon>Pseudomonadati</taxon>
        <taxon>Pseudomonadota</taxon>
        <taxon>Alphaproteobacteria</taxon>
        <taxon>Hyphomicrobiales</taxon>
        <taxon>Phreatobacteraceae</taxon>
        <taxon>Phreatobacter</taxon>
    </lineage>
</organism>
<feature type="domain" description="AMP-binding enzyme C-terminal" evidence="7">
    <location>
        <begin position="422"/>
        <end position="497"/>
    </location>
</feature>
<protein>
    <recommendedName>
        <fullName evidence="5">3-methylmercaptopropionyl-CoA ligase</fullName>
        <ecNumber evidence="4">6.2.1.44</ecNumber>
    </recommendedName>
</protein>
<dbReference type="EMBL" id="CP039690">
    <property type="protein sequence ID" value="QCI66942.1"/>
    <property type="molecule type" value="Genomic_DNA"/>
</dbReference>
<dbReference type="InterPro" id="IPR025110">
    <property type="entry name" value="AMP-bd_C"/>
</dbReference>
<dbReference type="PANTHER" id="PTHR43767">
    <property type="entry name" value="LONG-CHAIN-FATTY-ACID--COA LIGASE"/>
    <property type="match status" value="1"/>
</dbReference>
<dbReference type="EC" id="6.2.1.44" evidence="4"/>
<dbReference type="KEGG" id="pstg:E8M01_23475"/>
<evidence type="ECO:0000313" key="8">
    <source>
        <dbReference type="EMBL" id="QCI66942.1"/>
    </source>
</evidence>
<reference evidence="8 9" key="1">
    <citation type="submission" date="2019-04" db="EMBL/GenBank/DDBJ databases">
        <title>Phreatobacter aquaticus sp. nov.</title>
        <authorList>
            <person name="Choi A."/>
        </authorList>
    </citation>
    <scope>NUCLEOTIDE SEQUENCE [LARGE SCALE GENOMIC DNA]</scope>
    <source>
        <strain evidence="8 9">KCTC 52518</strain>
    </source>
</reference>
<accession>A0A4D7BGF5</accession>
<dbReference type="RefSeq" id="WP_136962380.1">
    <property type="nucleotide sequence ID" value="NZ_CP039690.1"/>
</dbReference>
<comment type="similarity">
    <text evidence="1">Belongs to the ATP-dependent AMP-binding enzyme family.</text>
</comment>
<sequence length="513" mass="54619">MNIAEILINAAAAFGDRPAVCHGPQVQLSYGGLVGRARRVASWLKGKGCPPGARVGLYMSNCPGYFEVMFGAWFAGCTIVPINAKLHPKELGYILSNSGAGILFVTPDLAAQAVEAGLDQATRLVDITGPDYAVIVSDDAVSGVTRPAKVDPNDVAWLFYTSGTTGKPKGAMLTHRNLYNMTLSFLADIGPVDAKDAALHPAPLSHAAGLLALAHIARGAANVVPVSGGFDPEEIVDLINVFPGSSFFAAPTMVNRLIGSPALARLTVGHLDHIFYGGAPMYVEDLKAAIARLGPRLWQAYGQGEAPCTITYLPPHMHVDNGDGRLDQRLASVGIARTGVSVRVVDEAGADVPSGVNGEVIVTGDVVMAGYWNNPEATAQALRDGWLHTGDIGQFDERGLLFLKDRSKDVVISGGSNIYPREVEEVLLQHPAVVEASVVGRPHADWGEEVFAFVVATAEGAVTAEELDAHCIDNIARFKRPKAYRFMTALPKSNYGKILKTELRKILEQTSPR</sequence>
<dbReference type="InterPro" id="IPR020845">
    <property type="entry name" value="AMP-binding_CS"/>
</dbReference>
<dbReference type="FunFam" id="3.30.300.30:FF:000008">
    <property type="entry name" value="2,3-dihydroxybenzoate-AMP ligase"/>
    <property type="match status" value="1"/>
</dbReference>
<dbReference type="GO" id="GO:0016877">
    <property type="term" value="F:ligase activity, forming carbon-sulfur bonds"/>
    <property type="evidence" value="ECO:0007669"/>
    <property type="project" value="UniProtKB-ARBA"/>
</dbReference>
<dbReference type="InterPro" id="IPR050237">
    <property type="entry name" value="ATP-dep_AMP-bd_enzyme"/>
</dbReference>
<keyword evidence="2 8" id="KW-0436">Ligase</keyword>
<dbReference type="Gene3D" id="3.40.50.12780">
    <property type="entry name" value="N-terminal domain of ligase-like"/>
    <property type="match status" value="1"/>
</dbReference>
<evidence type="ECO:0000256" key="3">
    <source>
        <dbReference type="ARBA" id="ARBA00051915"/>
    </source>
</evidence>
<dbReference type="Gene3D" id="3.30.300.30">
    <property type="match status" value="1"/>
</dbReference>
<dbReference type="PROSITE" id="PS00455">
    <property type="entry name" value="AMP_BINDING"/>
    <property type="match status" value="1"/>
</dbReference>
<dbReference type="Pfam" id="PF13193">
    <property type="entry name" value="AMP-binding_C"/>
    <property type="match status" value="1"/>
</dbReference>
<feature type="domain" description="AMP-dependent synthetase/ligase" evidence="6">
    <location>
        <begin position="10"/>
        <end position="372"/>
    </location>
</feature>
<dbReference type="InterPro" id="IPR000873">
    <property type="entry name" value="AMP-dep_synth/lig_dom"/>
</dbReference>
<evidence type="ECO:0000256" key="4">
    <source>
        <dbReference type="ARBA" id="ARBA00066616"/>
    </source>
</evidence>
<dbReference type="Pfam" id="PF00501">
    <property type="entry name" value="AMP-binding"/>
    <property type="match status" value="1"/>
</dbReference>
<dbReference type="InterPro" id="IPR042099">
    <property type="entry name" value="ANL_N_sf"/>
</dbReference>